<reference evidence="6" key="1">
    <citation type="submission" date="2020-01" db="EMBL/GenBank/DDBJ databases">
        <authorList>
            <person name="Meier V. D."/>
            <person name="Meier V D."/>
        </authorList>
    </citation>
    <scope>NUCLEOTIDE SEQUENCE</scope>
    <source>
        <strain evidence="6">HLG_WM_MAG_07</strain>
    </source>
</reference>
<protein>
    <recommendedName>
        <fullName evidence="2">Pyridoxal phosphate homeostasis protein</fullName>
        <shortName evidence="2">PLP homeostasis protein</shortName>
    </recommendedName>
</protein>
<gene>
    <name evidence="6" type="ORF">HELGO_WM4886</name>
</gene>
<proteinExistence type="inferred from homology"/>
<feature type="domain" description="Alanine racemase N-terminal" evidence="5">
    <location>
        <begin position="12"/>
        <end position="227"/>
    </location>
</feature>
<dbReference type="InterPro" id="IPR011078">
    <property type="entry name" value="PyrdxlP_homeostasis"/>
</dbReference>
<evidence type="ECO:0000313" key="6">
    <source>
        <dbReference type="EMBL" id="CAA6817942.1"/>
    </source>
</evidence>
<accession>A0A6S6TAT4</accession>
<comment type="similarity">
    <text evidence="2 4">Belongs to the pyridoxal phosphate-binding protein YggS/PROSC family.</text>
</comment>
<name>A0A6S6TAT4_9GAMM</name>
<keyword evidence="1 2" id="KW-0663">Pyridoxal phosphate</keyword>
<dbReference type="Pfam" id="PF01168">
    <property type="entry name" value="Ala_racemase_N"/>
    <property type="match status" value="1"/>
</dbReference>
<evidence type="ECO:0000256" key="2">
    <source>
        <dbReference type="HAMAP-Rule" id="MF_02087"/>
    </source>
</evidence>
<dbReference type="AlphaFoldDB" id="A0A6S6TAT4"/>
<dbReference type="HAMAP" id="MF_02087">
    <property type="entry name" value="PLP_homeostasis"/>
    <property type="match status" value="1"/>
</dbReference>
<dbReference type="CDD" id="cd06824">
    <property type="entry name" value="PLPDE_III_Yggs_like"/>
    <property type="match status" value="1"/>
</dbReference>
<evidence type="ECO:0000256" key="1">
    <source>
        <dbReference type="ARBA" id="ARBA00022898"/>
    </source>
</evidence>
<dbReference type="PANTHER" id="PTHR10146">
    <property type="entry name" value="PROLINE SYNTHETASE CO-TRANSCRIBED BACTERIAL HOMOLOG PROTEIN"/>
    <property type="match status" value="1"/>
</dbReference>
<dbReference type="SUPFAM" id="SSF51419">
    <property type="entry name" value="PLP-binding barrel"/>
    <property type="match status" value="1"/>
</dbReference>
<evidence type="ECO:0000256" key="3">
    <source>
        <dbReference type="PIRSR" id="PIRSR004848-1"/>
    </source>
</evidence>
<comment type="cofactor">
    <cofactor evidence="3">
        <name>pyridoxal 5'-phosphate</name>
        <dbReference type="ChEBI" id="CHEBI:597326"/>
    </cofactor>
</comment>
<dbReference type="PIRSF" id="PIRSF004848">
    <property type="entry name" value="YBL036c_PLPDEIII"/>
    <property type="match status" value="1"/>
</dbReference>
<dbReference type="EMBL" id="CACVAY010000084">
    <property type="protein sequence ID" value="CAA6817942.1"/>
    <property type="molecule type" value="Genomic_DNA"/>
</dbReference>
<evidence type="ECO:0000256" key="4">
    <source>
        <dbReference type="RuleBase" id="RU004514"/>
    </source>
</evidence>
<feature type="modified residue" description="N6-(pyridoxal phosphate)lysine" evidence="2 3">
    <location>
        <position position="37"/>
    </location>
</feature>
<dbReference type="PANTHER" id="PTHR10146:SF14">
    <property type="entry name" value="PYRIDOXAL PHOSPHATE HOMEOSTASIS PROTEIN"/>
    <property type="match status" value="1"/>
</dbReference>
<dbReference type="InterPro" id="IPR029066">
    <property type="entry name" value="PLP-binding_barrel"/>
</dbReference>
<evidence type="ECO:0000259" key="5">
    <source>
        <dbReference type="Pfam" id="PF01168"/>
    </source>
</evidence>
<organism evidence="6">
    <name type="scientific">uncultured Thiotrichaceae bacterium</name>
    <dbReference type="NCBI Taxonomy" id="298394"/>
    <lineage>
        <taxon>Bacteria</taxon>
        <taxon>Pseudomonadati</taxon>
        <taxon>Pseudomonadota</taxon>
        <taxon>Gammaproteobacteria</taxon>
        <taxon>Thiotrichales</taxon>
        <taxon>Thiotrichaceae</taxon>
        <taxon>environmental samples</taxon>
    </lineage>
</organism>
<dbReference type="InterPro" id="IPR001608">
    <property type="entry name" value="Ala_racemase_N"/>
</dbReference>
<comment type="function">
    <text evidence="2">Pyridoxal 5'-phosphate (PLP)-binding protein, which is involved in PLP homeostasis.</text>
</comment>
<sequence>MSEIICDNLQIIGRRIREAEQRYQRSENSVKLLAVSKTKPLEDIEEAMACGQVAFGENYAQEMAEKAQQESVKAAEWHYIGPMQSNKTKWVAEYATWVHSVDRLKIAKRLHEQRTVDQSPLQVCLQVNISKESSKSGLLPDQVLPLMEEMSTLEHLCIRGLMAIPAVTKDFQAQRMAFAQVRELYESLNAQGFALDTLSMGMTNDMEAAIAEGATMVRIGTAIFGARLAI</sequence>
<dbReference type="Gene3D" id="3.20.20.10">
    <property type="entry name" value="Alanine racemase"/>
    <property type="match status" value="1"/>
</dbReference>
<dbReference type="GO" id="GO:0030170">
    <property type="term" value="F:pyridoxal phosphate binding"/>
    <property type="evidence" value="ECO:0007669"/>
    <property type="project" value="UniProtKB-UniRule"/>
</dbReference>
<dbReference type="FunFam" id="3.20.20.10:FF:000018">
    <property type="entry name" value="Pyridoxal phosphate homeostasis protein"/>
    <property type="match status" value="1"/>
</dbReference>
<dbReference type="NCBIfam" id="TIGR00044">
    <property type="entry name" value="YggS family pyridoxal phosphate-dependent enzyme"/>
    <property type="match status" value="1"/>
</dbReference>